<organism evidence="1 2">
    <name type="scientific">Pseudomonas veronii</name>
    <dbReference type="NCBI Taxonomy" id="76761"/>
    <lineage>
        <taxon>Bacteria</taxon>
        <taxon>Pseudomonadati</taxon>
        <taxon>Pseudomonadota</taxon>
        <taxon>Gammaproteobacteria</taxon>
        <taxon>Pseudomonadales</taxon>
        <taxon>Pseudomonadaceae</taxon>
        <taxon>Pseudomonas</taxon>
    </lineage>
</organism>
<gene>
    <name evidence="1" type="ORF">F3K53_28435</name>
</gene>
<comment type="caution">
    <text evidence="1">The sequence shown here is derived from an EMBL/GenBank/DDBJ whole genome shotgun (WGS) entry which is preliminary data.</text>
</comment>
<reference evidence="1 2" key="1">
    <citation type="submission" date="2019-09" db="EMBL/GenBank/DDBJ databases">
        <title>Genomic sequencing of 4 copper resistant soil isolates.</title>
        <authorList>
            <person name="Havryliuk O."/>
        </authorList>
    </citation>
    <scope>NUCLEOTIDE SEQUENCE [LARGE SCALE GENOMIC DNA]</scope>
    <source>
        <strain evidence="1 2">UKR4</strain>
    </source>
</reference>
<accession>A0A5M8EBV8</accession>
<dbReference type="AlphaFoldDB" id="A0A5M8EBV8"/>
<keyword evidence="1" id="KW-0547">Nucleotide-binding</keyword>
<dbReference type="Proteomes" id="UP000323909">
    <property type="component" value="Unassembled WGS sequence"/>
</dbReference>
<dbReference type="SUPFAM" id="SSF52540">
    <property type="entry name" value="P-loop containing nucleoside triphosphate hydrolases"/>
    <property type="match status" value="1"/>
</dbReference>
<name>A0A5M8EBV8_PSEVE</name>
<dbReference type="EMBL" id="VWXT01000587">
    <property type="protein sequence ID" value="KAA6170143.1"/>
    <property type="molecule type" value="Genomic_DNA"/>
</dbReference>
<evidence type="ECO:0000313" key="2">
    <source>
        <dbReference type="Proteomes" id="UP000323909"/>
    </source>
</evidence>
<keyword evidence="1" id="KW-0067">ATP-binding</keyword>
<dbReference type="GO" id="GO:0005524">
    <property type="term" value="F:ATP binding"/>
    <property type="evidence" value="ECO:0007669"/>
    <property type="project" value="UniProtKB-KW"/>
</dbReference>
<dbReference type="Gene3D" id="3.40.50.300">
    <property type="entry name" value="P-loop containing nucleotide triphosphate hydrolases"/>
    <property type="match status" value="1"/>
</dbReference>
<proteinExistence type="predicted"/>
<sequence>MYKLTVEGLHKSYGDNEVLKGVSLKAKTGDVISLIGASGS</sequence>
<feature type="non-terminal residue" evidence="1">
    <location>
        <position position="40"/>
    </location>
</feature>
<dbReference type="InterPro" id="IPR027417">
    <property type="entry name" value="P-loop_NTPase"/>
</dbReference>
<evidence type="ECO:0000313" key="1">
    <source>
        <dbReference type="EMBL" id="KAA6170143.1"/>
    </source>
</evidence>
<protein>
    <submittedName>
        <fullName evidence="1">Histidine/lysine/arginine/ornithine ABC transporter ATP-binding protein</fullName>
    </submittedName>
</protein>